<dbReference type="InterPro" id="IPR015421">
    <property type="entry name" value="PyrdxlP-dep_Trfase_major"/>
</dbReference>
<feature type="binding site" evidence="5">
    <location>
        <begin position="97"/>
        <end position="98"/>
    </location>
    <ligand>
        <name>pyridoxal 5'-phosphate</name>
        <dbReference type="ChEBI" id="CHEBI:597326"/>
    </ligand>
</feature>
<gene>
    <name evidence="5" type="primary">argD</name>
    <name evidence="6" type="ORF">GCM10008906_20580</name>
</gene>
<evidence type="ECO:0000256" key="5">
    <source>
        <dbReference type="HAMAP-Rule" id="MF_01107"/>
    </source>
</evidence>
<dbReference type="Gene3D" id="3.40.640.10">
    <property type="entry name" value="Type I PLP-dependent aspartate aminotransferase-like (Major domain)"/>
    <property type="match status" value="1"/>
</dbReference>
<dbReference type="NCBIfam" id="NF002325">
    <property type="entry name" value="PRK01278.1"/>
    <property type="match status" value="1"/>
</dbReference>
<protein>
    <recommendedName>
        <fullName evidence="5">Acetylornithine aminotransferase</fullName>
        <shortName evidence="5">ACOAT</shortName>
        <ecNumber evidence="5">2.6.1.11</ecNumber>
    </recommendedName>
</protein>
<dbReference type="PIRSF" id="PIRSF000521">
    <property type="entry name" value="Transaminase_4ab_Lys_Orn"/>
    <property type="match status" value="1"/>
</dbReference>
<dbReference type="Gene3D" id="3.90.1150.10">
    <property type="entry name" value="Aspartate Aminotransferase, domain 1"/>
    <property type="match status" value="1"/>
</dbReference>
<feature type="modified residue" description="N6-(pyridoxal phosphate)lysine" evidence="5">
    <location>
        <position position="243"/>
    </location>
</feature>
<evidence type="ECO:0000256" key="4">
    <source>
        <dbReference type="ARBA" id="ARBA00022898"/>
    </source>
</evidence>
<dbReference type="PANTHER" id="PTHR11986:SF79">
    <property type="entry name" value="ACETYLORNITHINE AMINOTRANSFERASE, MITOCHONDRIAL"/>
    <property type="match status" value="1"/>
</dbReference>
<accession>A0ABP3UQJ2</accession>
<comment type="caution">
    <text evidence="6">The sequence shown here is derived from an EMBL/GenBank/DDBJ whole genome shotgun (WGS) entry which is preliminary data.</text>
</comment>
<proteinExistence type="inferred from homology"/>
<comment type="subcellular location">
    <subcellularLocation>
        <location evidence="5">Cytoplasm</location>
    </subcellularLocation>
</comment>
<dbReference type="InterPro" id="IPR015424">
    <property type="entry name" value="PyrdxlP-dep_Trfase"/>
</dbReference>
<keyword evidence="4 5" id="KW-0663">Pyridoxal phosphate</keyword>
<dbReference type="InterPro" id="IPR005814">
    <property type="entry name" value="Aminotrans_3"/>
</dbReference>
<comment type="subunit">
    <text evidence="5">Homodimer.</text>
</comment>
<comment type="miscellaneous">
    <text evidence="5">May also have succinyldiaminopimelate aminotransferase activity, thus carrying out the corresponding step in lysine biosynthesis.</text>
</comment>
<dbReference type="InterPro" id="IPR015422">
    <property type="entry name" value="PyrdxlP-dep_Trfase_small"/>
</dbReference>
<feature type="binding site" evidence="5">
    <location>
        <position position="271"/>
    </location>
    <ligand>
        <name>N(2)-acetyl-L-ornithine</name>
        <dbReference type="ChEBI" id="CHEBI:57805"/>
    </ligand>
</feature>
<dbReference type="InterPro" id="IPR004636">
    <property type="entry name" value="AcOrn/SuccOrn_fam"/>
</dbReference>
<reference evidence="7" key="1">
    <citation type="journal article" date="2019" name="Int. J. Syst. Evol. Microbiol.">
        <title>The Global Catalogue of Microorganisms (GCM) 10K type strain sequencing project: providing services to taxonomists for standard genome sequencing and annotation.</title>
        <authorList>
            <consortium name="The Broad Institute Genomics Platform"/>
            <consortium name="The Broad Institute Genome Sequencing Center for Infectious Disease"/>
            <person name="Wu L."/>
            <person name="Ma J."/>
        </authorList>
    </citation>
    <scope>NUCLEOTIDE SEQUENCE [LARGE SCALE GENOMIC DNA]</scope>
    <source>
        <strain evidence="7">JCM 1407</strain>
    </source>
</reference>
<comment type="catalytic activity">
    <reaction evidence="5">
        <text>N(2)-acetyl-L-ornithine + 2-oxoglutarate = N-acetyl-L-glutamate 5-semialdehyde + L-glutamate</text>
        <dbReference type="Rhea" id="RHEA:18049"/>
        <dbReference type="ChEBI" id="CHEBI:16810"/>
        <dbReference type="ChEBI" id="CHEBI:29123"/>
        <dbReference type="ChEBI" id="CHEBI:29985"/>
        <dbReference type="ChEBI" id="CHEBI:57805"/>
        <dbReference type="EC" id="2.6.1.11"/>
    </reaction>
</comment>
<dbReference type="CDD" id="cd00610">
    <property type="entry name" value="OAT_like"/>
    <property type="match status" value="1"/>
</dbReference>
<dbReference type="PANTHER" id="PTHR11986">
    <property type="entry name" value="AMINOTRANSFERASE CLASS III"/>
    <property type="match status" value="1"/>
</dbReference>
<feature type="binding site" evidence="5">
    <location>
        <position position="132"/>
    </location>
    <ligand>
        <name>N(2)-acetyl-L-ornithine</name>
        <dbReference type="ChEBI" id="CHEBI:57805"/>
    </ligand>
</feature>
<feature type="binding site" evidence="5">
    <location>
        <position position="272"/>
    </location>
    <ligand>
        <name>pyridoxal 5'-phosphate</name>
        <dbReference type="ChEBI" id="CHEBI:597326"/>
    </ligand>
</feature>
<keyword evidence="5" id="KW-0963">Cytoplasm</keyword>
<evidence type="ECO:0000256" key="1">
    <source>
        <dbReference type="ARBA" id="ARBA00022576"/>
    </source>
</evidence>
<comment type="cofactor">
    <cofactor evidence="5">
        <name>pyridoxal 5'-phosphate</name>
        <dbReference type="ChEBI" id="CHEBI:597326"/>
    </cofactor>
    <text evidence="5">Binds 1 pyridoxal phosphate per subunit.</text>
</comment>
<dbReference type="EMBL" id="BAAACG010000009">
    <property type="protein sequence ID" value="GAA0740512.1"/>
    <property type="molecule type" value="Genomic_DNA"/>
</dbReference>
<keyword evidence="2 5" id="KW-0028">Amino-acid biosynthesis</keyword>
<name>A0ABP3UQJ2_9CLOT</name>
<dbReference type="NCBIfam" id="TIGR00707">
    <property type="entry name" value="argD"/>
    <property type="match status" value="1"/>
</dbReference>
<dbReference type="EC" id="2.6.1.11" evidence="5"/>
<keyword evidence="5" id="KW-0055">Arginine biosynthesis</keyword>
<dbReference type="Pfam" id="PF00202">
    <property type="entry name" value="Aminotran_3"/>
    <property type="match status" value="1"/>
</dbReference>
<dbReference type="PROSITE" id="PS00600">
    <property type="entry name" value="AA_TRANSFER_CLASS_3"/>
    <property type="match status" value="1"/>
</dbReference>
<keyword evidence="1 5" id="KW-0032">Aminotransferase</keyword>
<dbReference type="RefSeq" id="WP_343761401.1">
    <property type="nucleotide sequence ID" value="NZ_BAAACG010000009.1"/>
</dbReference>
<organism evidence="6 7">
    <name type="scientific">Clostridium oceanicum</name>
    <dbReference type="NCBI Taxonomy" id="1543"/>
    <lineage>
        <taxon>Bacteria</taxon>
        <taxon>Bacillati</taxon>
        <taxon>Bacillota</taxon>
        <taxon>Clostridia</taxon>
        <taxon>Eubacteriales</taxon>
        <taxon>Clostridiaceae</taxon>
        <taxon>Clostridium</taxon>
    </lineage>
</organism>
<dbReference type="Proteomes" id="UP001501510">
    <property type="component" value="Unassembled WGS sequence"/>
</dbReference>
<dbReference type="GO" id="GO:0008483">
    <property type="term" value="F:transaminase activity"/>
    <property type="evidence" value="ECO:0007669"/>
    <property type="project" value="UniProtKB-KW"/>
</dbReference>
<keyword evidence="7" id="KW-1185">Reference proteome</keyword>
<dbReference type="HAMAP" id="MF_01107">
    <property type="entry name" value="ArgD_aminotrans_3"/>
    <property type="match status" value="1"/>
</dbReference>
<comment type="pathway">
    <text evidence="5">Amino-acid biosynthesis; L-arginine biosynthesis; N(2)-acetyl-L-ornithine from L-glutamate: step 4/4.</text>
</comment>
<evidence type="ECO:0000256" key="2">
    <source>
        <dbReference type="ARBA" id="ARBA00022605"/>
    </source>
</evidence>
<keyword evidence="3 5" id="KW-0808">Transferase</keyword>
<feature type="binding site" evidence="5">
    <location>
        <position position="129"/>
    </location>
    <ligand>
        <name>pyridoxal 5'-phosphate</name>
        <dbReference type="ChEBI" id="CHEBI:597326"/>
    </ligand>
</feature>
<evidence type="ECO:0000313" key="6">
    <source>
        <dbReference type="EMBL" id="GAA0740512.1"/>
    </source>
</evidence>
<feature type="binding site" evidence="5">
    <location>
        <begin position="214"/>
        <end position="217"/>
    </location>
    <ligand>
        <name>pyridoxal 5'-phosphate</name>
        <dbReference type="ChEBI" id="CHEBI:597326"/>
    </ligand>
</feature>
<dbReference type="InterPro" id="IPR050103">
    <property type="entry name" value="Class-III_PLP-dep_AT"/>
</dbReference>
<evidence type="ECO:0000313" key="7">
    <source>
        <dbReference type="Proteomes" id="UP001501510"/>
    </source>
</evidence>
<evidence type="ECO:0000256" key="3">
    <source>
        <dbReference type="ARBA" id="ARBA00022679"/>
    </source>
</evidence>
<dbReference type="InterPro" id="IPR049704">
    <property type="entry name" value="Aminotrans_3_PPA_site"/>
</dbReference>
<dbReference type="SUPFAM" id="SSF53383">
    <property type="entry name" value="PLP-dependent transferases"/>
    <property type="match status" value="1"/>
</dbReference>
<sequence>MHNDNLLKTYNRLDITFKKGKGTKLWDEKGNEYLDFVSGVAVNCLGHCHPIILDALKKQSEDLIHISNLYYNKPQNDLAKKLCSIGDMKKVFFCNSGTESIETALKIARKYGTTIHESKKEIIYMNNSFHGRSMGALSVTGQPKYQNNFTPLVGGMHQAEINNINSIKNIINSNTCAVIIEPIQGEGGIISCSNKFLKELKTLCTKYNALLIFDEVQCGAGRLGSFFAYKQFDIVPDIVCMAKGLGGGFPIGATLTNEKVGKCISPGDHGSTFGGNPLACAVSLAIIKELLDKDIIKEIPFKEKYLKSKFKALKDKYPCLLDISGKGLLIGIKFKDPKTIIKKCFNKKLLLVGAGENVIRLLPPLNVSYKEIDHAINILKEVLEEI</sequence>
<comment type="similarity">
    <text evidence="5">Belongs to the class-III pyridoxal-phosphate-dependent aminotransferase family. ArgD subfamily.</text>
</comment>